<evidence type="ECO:0000313" key="4">
    <source>
        <dbReference type="Proteomes" id="UP000245728"/>
    </source>
</evidence>
<protein>
    <recommendedName>
        <fullName evidence="2">HIT domain-containing protein</fullName>
    </recommendedName>
</protein>
<dbReference type="RefSeq" id="WP_109339724.1">
    <property type="nucleotide sequence ID" value="NZ_CP029347.1"/>
</dbReference>
<name>A0A2S2E3M9_9ALTE</name>
<organism evidence="3 4">
    <name type="scientific">Saliniradius amylolyticus</name>
    <dbReference type="NCBI Taxonomy" id="2183582"/>
    <lineage>
        <taxon>Bacteria</taxon>
        <taxon>Pseudomonadati</taxon>
        <taxon>Pseudomonadota</taxon>
        <taxon>Gammaproteobacteria</taxon>
        <taxon>Alteromonadales</taxon>
        <taxon>Alteromonadaceae</taxon>
        <taxon>Saliniradius</taxon>
    </lineage>
</organism>
<dbReference type="SUPFAM" id="SSF54197">
    <property type="entry name" value="HIT-like"/>
    <property type="match status" value="1"/>
</dbReference>
<dbReference type="PIRSF" id="PIRSF000714">
    <property type="entry name" value="HIT"/>
    <property type="match status" value="1"/>
</dbReference>
<dbReference type="EMBL" id="CP029347">
    <property type="protein sequence ID" value="AWL12122.1"/>
    <property type="molecule type" value="Genomic_DNA"/>
</dbReference>
<sequence length="139" mass="16033">MFQLHPQLSRDCFAVTSMPLSDLLLMNDAQFPWLILVPRVEEAREIIDLSFSEQQTLWRESAWVSEILRDDFKAHKLNVAALGNHVPQLHLHHIARQTTDAAWPDPVWGRVQPLAYTKAQAQQRVDFVAQAINEKIRSL</sequence>
<dbReference type="InterPro" id="IPR036265">
    <property type="entry name" value="HIT-like_sf"/>
</dbReference>
<reference evidence="3 4" key="1">
    <citation type="submission" date="2018-05" db="EMBL/GenBank/DDBJ databases">
        <title>Salinimonas sp. HMF8227 Genome sequencing and assembly.</title>
        <authorList>
            <person name="Kang H."/>
            <person name="Kang J."/>
            <person name="Cha I."/>
            <person name="Kim H."/>
            <person name="Joh K."/>
        </authorList>
    </citation>
    <scope>NUCLEOTIDE SEQUENCE [LARGE SCALE GENOMIC DNA]</scope>
    <source>
        <strain evidence="3 4">HMF8227</strain>
    </source>
</reference>
<dbReference type="GO" id="GO:0003824">
    <property type="term" value="F:catalytic activity"/>
    <property type="evidence" value="ECO:0007669"/>
    <property type="project" value="InterPro"/>
</dbReference>
<dbReference type="AlphaFoldDB" id="A0A2S2E3M9"/>
<dbReference type="Gene3D" id="3.30.428.10">
    <property type="entry name" value="HIT-like"/>
    <property type="match status" value="1"/>
</dbReference>
<dbReference type="OrthoDB" id="9799145at2"/>
<dbReference type="InterPro" id="IPR011146">
    <property type="entry name" value="HIT-like"/>
</dbReference>
<evidence type="ECO:0000256" key="1">
    <source>
        <dbReference type="PROSITE-ProRule" id="PRU00464"/>
    </source>
</evidence>
<evidence type="ECO:0000313" key="3">
    <source>
        <dbReference type="EMBL" id="AWL12122.1"/>
    </source>
</evidence>
<comment type="caution">
    <text evidence="1">Lacks conserved residue(s) required for the propagation of feature annotation.</text>
</comment>
<proteinExistence type="predicted"/>
<feature type="domain" description="HIT" evidence="2">
    <location>
        <begin position="34"/>
        <end position="103"/>
    </location>
</feature>
<dbReference type="InterPro" id="IPR026026">
    <property type="entry name" value="HIT_Hint"/>
</dbReference>
<dbReference type="KEGG" id="salh:HMF8227_01649"/>
<evidence type="ECO:0000259" key="2">
    <source>
        <dbReference type="PROSITE" id="PS51084"/>
    </source>
</evidence>
<dbReference type="PROSITE" id="PS51084">
    <property type="entry name" value="HIT_2"/>
    <property type="match status" value="1"/>
</dbReference>
<keyword evidence="4" id="KW-1185">Reference proteome</keyword>
<dbReference type="Pfam" id="PF01230">
    <property type="entry name" value="HIT"/>
    <property type="match status" value="1"/>
</dbReference>
<accession>A0A2S2E3M9</accession>
<gene>
    <name evidence="3" type="ORF">HMF8227_01649</name>
</gene>
<dbReference type="Proteomes" id="UP000245728">
    <property type="component" value="Chromosome"/>
</dbReference>